<dbReference type="OrthoDB" id="4075894at2759"/>
<protein>
    <submittedName>
        <fullName evidence="1">Uncharacterized protein</fullName>
    </submittedName>
</protein>
<organism evidence="1 2">
    <name type="scientific">Candida viswanathii</name>
    <dbReference type="NCBI Taxonomy" id="5486"/>
    <lineage>
        <taxon>Eukaryota</taxon>
        <taxon>Fungi</taxon>
        <taxon>Dikarya</taxon>
        <taxon>Ascomycota</taxon>
        <taxon>Saccharomycotina</taxon>
        <taxon>Pichiomycetes</taxon>
        <taxon>Debaryomycetaceae</taxon>
        <taxon>Candida/Lodderomyces clade</taxon>
        <taxon>Candida</taxon>
    </lineage>
</organism>
<dbReference type="AlphaFoldDB" id="A0A367YF27"/>
<reference evidence="1 2" key="1">
    <citation type="submission" date="2018-06" db="EMBL/GenBank/DDBJ databases">
        <title>Whole genome sequencing of Candida tropicalis (genome annotated by CSBL at Korea University).</title>
        <authorList>
            <person name="Ahn J."/>
        </authorList>
    </citation>
    <scope>NUCLEOTIDE SEQUENCE [LARGE SCALE GENOMIC DNA]</scope>
    <source>
        <strain evidence="1 2">ATCC 20962</strain>
    </source>
</reference>
<proteinExistence type="predicted"/>
<dbReference type="EMBL" id="QLNQ01000022">
    <property type="protein sequence ID" value="RCK64475.1"/>
    <property type="molecule type" value="Genomic_DNA"/>
</dbReference>
<accession>A0A367YF27</accession>
<comment type="caution">
    <text evidence="1">The sequence shown here is derived from an EMBL/GenBank/DDBJ whole genome shotgun (WGS) entry which is preliminary data.</text>
</comment>
<keyword evidence="2" id="KW-1185">Reference proteome</keyword>
<sequence>MVAGLEQDDQEITMHRYGITRLIRLLRCRPSVCRHLSTSSTTETPPAQDFFPQPSLRKRPFTIDILNTDILDLPLDTFPNPLIEVTVSQLERLTTEEYQHLTSIRYGKLDEMDQFCECVVEIIKKNLIHDPKRAKEYYMGIKDPKLQHRISSAISKHYMHDALELSIWEWIAMRESMNARVKVRANIEVLLQLNSMDRSSAILTYLRKLVDVGSVNPHPVLLHPLVFEKLLNAVRSTDHVLLYLYMFHLNIQCMDIEQMLDFKKTLMKKSHLGRYVVLTGYIPPVSFGTMNTFSIPEDQKQKMVYFMNVCDFEYFIENAANHEHGAFQAVFYWNCMLEKFEKRCAIDTDRKVEDNDIRKDVESLLKSLLSIVMAFKGCAYCVDILKYMGEQKLRPLFLIYHMLMSKFRKAGHFNEFIVVLNNIKMDELDSEELNILGKEVLSFIEARFPTSPKVMIGYIGAMYGKQGLELLNRLKILGLPYAKSVSAIPSIDVVQIANLDDKLKGLTLDNEVLAHVYRVLLKSDPSFSRSSEIILKLYREYILFTNDPSRKLVGEYESDDVISVFLNALLLTDEEPKRGLIQFSESRENYNVAKAIATTYYTTVRRRAHIRNMELLVQVALLHHNDLEFALHAVQISRDRGRPITFLQIYPFIKYYVASQDYEQAKVWYDLMLQEGATSIRRPIYDVLKLARTMGWGNVPRLYKLRQNATSKIIKYTEDQLARNPLQFNLGLRDVDEGFEEIVTDEDAEDIAADEVAEDIFADEVAEDIIADEDLKETRELKDFAAALTSILSTF</sequence>
<evidence type="ECO:0000313" key="1">
    <source>
        <dbReference type="EMBL" id="RCK64475.1"/>
    </source>
</evidence>
<gene>
    <name evidence="1" type="ORF">Cantr_00283</name>
</gene>
<dbReference type="Proteomes" id="UP000253472">
    <property type="component" value="Unassembled WGS sequence"/>
</dbReference>
<name>A0A367YF27_9ASCO</name>
<evidence type="ECO:0000313" key="2">
    <source>
        <dbReference type="Proteomes" id="UP000253472"/>
    </source>
</evidence>